<dbReference type="PROSITE" id="PS00041">
    <property type="entry name" value="HTH_ARAC_FAMILY_1"/>
    <property type="match status" value="1"/>
</dbReference>
<dbReference type="PRINTS" id="PR00032">
    <property type="entry name" value="HTHARAC"/>
</dbReference>
<dbReference type="Pfam" id="PF12833">
    <property type="entry name" value="HTH_18"/>
    <property type="match status" value="1"/>
</dbReference>
<evidence type="ECO:0000256" key="4">
    <source>
        <dbReference type="SAM" id="Coils"/>
    </source>
</evidence>
<dbReference type="PANTHER" id="PTHR43280">
    <property type="entry name" value="ARAC-FAMILY TRANSCRIPTIONAL REGULATOR"/>
    <property type="match status" value="1"/>
</dbReference>
<evidence type="ECO:0000256" key="5">
    <source>
        <dbReference type="SAM" id="Phobius"/>
    </source>
</evidence>
<keyword evidence="3" id="KW-0804">Transcription</keyword>
<dbReference type="Gene3D" id="1.10.10.60">
    <property type="entry name" value="Homeodomain-like"/>
    <property type="match status" value="2"/>
</dbReference>
<accession>A0A2K9PP49</accession>
<dbReference type="AlphaFoldDB" id="A0A2K9PP49"/>
<dbReference type="GO" id="GO:0003700">
    <property type="term" value="F:DNA-binding transcription factor activity"/>
    <property type="evidence" value="ECO:0007669"/>
    <property type="project" value="InterPro"/>
</dbReference>
<dbReference type="Proteomes" id="UP000235826">
    <property type="component" value="Chromosome"/>
</dbReference>
<feature type="coiled-coil region" evidence="4">
    <location>
        <begin position="257"/>
        <end position="294"/>
    </location>
</feature>
<dbReference type="PANTHER" id="PTHR43280:SF29">
    <property type="entry name" value="ARAC-FAMILY TRANSCRIPTIONAL REGULATOR"/>
    <property type="match status" value="1"/>
</dbReference>
<dbReference type="PROSITE" id="PS01124">
    <property type="entry name" value="HTH_ARAC_FAMILY_2"/>
    <property type="match status" value="1"/>
</dbReference>
<keyword evidence="1" id="KW-0805">Transcription regulation</keyword>
<feature type="transmembrane region" description="Helical" evidence="5">
    <location>
        <begin position="177"/>
        <end position="193"/>
    </location>
</feature>
<keyword evidence="2" id="KW-0238">DNA-binding</keyword>
<feature type="transmembrane region" description="Helical" evidence="5">
    <location>
        <begin position="142"/>
        <end position="165"/>
    </location>
</feature>
<name>A0A2K9PP49_9FLAO</name>
<dbReference type="InterPro" id="IPR009057">
    <property type="entry name" value="Homeodomain-like_sf"/>
</dbReference>
<organism evidence="7 8">
    <name type="scientific">Flavivirga eckloniae</name>
    <dbReference type="NCBI Taxonomy" id="1803846"/>
    <lineage>
        <taxon>Bacteria</taxon>
        <taxon>Pseudomonadati</taxon>
        <taxon>Bacteroidota</taxon>
        <taxon>Flavobacteriia</taxon>
        <taxon>Flavobacteriales</taxon>
        <taxon>Flavobacteriaceae</taxon>
        <taxon>Flavivirga</taxon>
    </lineage>
</organism>
<feature type="transmembrane region" description="Helical" evidence="5">
    <location>
        <begin position="213"/>
        <end position="231"/>
    </location>
</feature>
<dbReference type="GO" id="GO:0043565">
    <property type="term" value="F:sequence-specific DNA binding"/>
    <property type="evidence" value="ECO:0007669"/>
    <property type="project" value="InterPro"/>
</dbReference>
<sequence length="371" mass="43166">MIPFLLEILKHYHIFGLLNLFLLYILLLSYSDKKLTLWYSTFVLSIVLDLFNYIGLFSLFFYSPNFTLAYLPWSAFTPIALYKLTLVSYNIKTTFHKKVFQLLLFSFCVIFCYFFIKSYYILLGDLSLRDLYFLTENAFAHIEYWIVKTAIITFQIIGLALIYSIVKSQSAKPSRDINYLFIMLGIMASLFIVEFVQDIYTHPNTILSSPNNLYLTIVTTFGLIIAYRKIIGIDSAKRKNNQTLSNSKTYELDFERLKNIEAKMLSAMEEKQLYKNKKLQLKDLSKAVSTSENQVSEVLAKQLQTNYYDFINKYRVAEVKRLMNSEKHKDYKLMAIAMEAGFNSKTTFNSAFKKSTGLTPSEYKKSISAQN</sequence>
<feature type="domain" description="HTH araC/xylS-type" evidence="6">
    <location>
        <begin position="263"/>
        <end position="366"/>
    </location>
</feature>
<feature type="transmembrane region" description="Helical" evidence="5">
    <location>
        <begin position="37"/>
        <end position="62"/>
    </location>
</feature>
<dbReference type="OrthoDB" id="9779074at2"/>
<dbReference type="InterPro" id="IPR020449">
    <property type="entry name" value="Tscrpt_reg_AraC-type_HTH"/>
</dbReference>
<evidence type="ECO:0000256" key="3">
    <source>
        <dbReference type="ARBA" id="ARBA00023163"/>
    </source>
</evidence>
<dbReference type="SUPFAM" id="SSF46689">
    <property type="entry name" value="Homeodomain-like"/>
    <property type="match status" value="1"/>
</dbReference>
<dbReference type="EMBL" id="CP025791">
    <property type="protein sequence ID" value="AUP78815.1"/>
    <property type="molecule type" value="Genomic_DNA"/>
</dbReference>
<feature type="transmembrane region" description="Helical" evidence="5">
    <location>
        <begin position="99"/>
        <end position="122"/>
    </location>
</feature>
<keyword evidence="5" id="KW-0472">Membrane</keyword>
<keyword evidence="5" id="KW-0812">Transmembrane</keyword>
<dbReference type="SMART" id="SM00342">
    <property type="entry name" value="HTH_ARAC"/>
    <property type="match status" value="1"/>
</dbReference>
<reference evidence="7 8" key="1">
    <citation type="submission" date="2018-01" db="EMBL/GenBank/DDBJ databases">
        <title>Complete genome sequence of Flavivirga eckloniae ECD14 isolated from seaweed Ecklonia cava.</title>
        <authorList>
            <person name="Lee J.H."/>
            <person name="Baik K.S."/>
            <person name="Seong C.N."/>
        </authorList>
    </citation>
    <scope>NUCLEOTIDE SEQUENCE [LARGE SCALE GENOMIC DNA]</scope>
    <source>
        <strain evidence="7 8">ECD14</strain>
    </source>
</reference>
<keyword evidence="4" id="KW-0175">Coiled coil</keyword>
<protein>
    <recommendedName>
        <fullName evidence="6">HTH araC/xylS-type domain-containing protein</fullName>
    </recommendedName>
</protein>
<evidence type="ECO:0000259" key="6">
    <source>
        <dbReference type="PROSITE" id="PS01124"/>
    </source>
</evidence>
<dbReference type="RefSeq" id="WP_102755470.1">
    <property type="nucleotide sequence ID" value="NZ_CP025791.1"/>
</dbReference>
<dbReference type="InterPro" id="IPR018062">
    <property type="entry name" value="HTH_AraC-typ_CS"/>
</dbReference>
<evidence type="ECO:0000256" key="1">
    <source>
        <dbReference type="ARBA" id="ARBA00023015"/>
    </source>
</evidence>
<keyword evidence="5" id="KW-1133">Transmembrane helix</keyword>
<dbReference type="InterPro" id="IPR018060">
    <property type="entry name" value="HTH_AraC"/>
</dbReference>
<feature type="transmembrane region" description="Helical" evidence="5">
    <location>
        <begin position="68"/>
        <end position="87"/>
    </location>
</feature>
<evidence type="ECO:0000313" key="8">
    <source>
        <dbReference type="Proteomes" id="UP000235826"/>
    </source>
</evidence>
<keyword evidence="8" id="KW-1185">Reference proteome</keyword>
<dbReference type="KEGG" id="fek:C1H87_08925"/>
<evidence type="ECO:0000256" key="2">
    <source>
        <dbReference type="ARBA" id="ARBA00023125"/>
    </source>
</evidence>
<proteinExistence type="predicted"/>
<feature type="transmembrane region" description="Helical" evidence="5">
    <location>
        <begin position="12"/>
        <end position="30"/>
    </location>
</feature>
<evidence type="ECO:0000313" key="7">
    <source>
        <dbReference type="EMBL" id="AUP78815.1"/>
    </source>
</evidence>
<gene>
    <name evidence="7" type="ORF">C1H87_08925</name>
</gene>